<protein>
    <submittedName>
        <fullName evidence="2">Uncharacterized protein</fullName>
    </submittedName>
</protein>
<feature type="compositionally biased region" description="Pro residues" evidence="1">
    <location>
        <begin position="67"/>
        <end position="78"/>
    </location>
</feature>
<dbReference type="AlphaFoldDB" id="A0A8R7PAF1"/>
<dbReference type="EnsemblPlants" id="TuG1812G0200000881.01.T01">
    <property type="protein sequence ID" value="TuG1812G0200000881.01.T01.cds313118"/>
    <property type="gene ID" value="TuG1812G0200000881.01"/>
</dbReference>
<dbReference type="Proteomes" id="UP000015106">
    <property type="component" value="Chromosome 2"/>
</dbReference>
<feature type="compositionally biased region" description="Low complexity" evidence="1">
    <location>
        <begin position="34"/>
        <end position="47"/>
    </location>
</feature>
<organism evidence="2 3">
    <name type="scientific">Triticum urartu</name>
    <name type="common">Red wild einkorn</name>
    <name type="synonym">Crithodium urartu</name>
    <dbReference type="NCBI Taxonomy" id="4572"/>
    <lineage>
        <taxon>Eukaryota</taxon>
        <taxon>Viridiplantae</taxon>
        <taxon>Streptophyta</taxon>
        <taxon>Embryophyta</taxon>
        <taxon>Tracheophyta</taxon>
        <taxon>Spermatophyta</taxon>
        <taxon>Magnoliopsida</taxon>
        <taxon>Liliopsida</taxon>
        <taxon>Poales</taxon>
        <taxon>Poaceae</taxon>
        <taxon>BOP clade</taxon>
        <taxon>Pooideae</taxon>
        <taxon>Triticodae</taxon>
        <taxon>Triticeae</taxon>
        <taxon>Triticinae</taxon>
        <taxon>Triticum</taxon>
    </lineage>
</organism>
<reference evidence="3" key="1">
    <citation type="journal article" date="2013" name="Nature">
        <title>Draft genome of the wheat A-genome progenitor Triticum urartu.</title>
        <authorList>
            <person name="Ling H.Q."/>
            <person name="Zhao S."/>
            <person name="Liu D."/>
            <person name="Wang J."/>
            <person name="Sun H."/>
            <person name="Zhang C."/>
            <person name="Fan H."/>
            <person name="Li D."/>
            <person name="Dong L."/>
            <person name="Tao Y."/>
            <person name="Gao C."/>
            <person name="Wu H."/>
            <person name="Li Y."/>
            <person name="Cui Y."/>
            <person name="Guo X."/>
            <person name="Zheng S."/>
            <person name="Wang B."/>
            <person name="Yu K."/>
            <person name="Liang Q."/>
            <person name="Yang W."/>
            <person name="Lou X."/>
            <person name="Chen J."/>
            <person name="Feng M."/>
            <person name="Jian J."/>
            <person name="Zhang X."/>
            <person name="Luo G."/>
            <person name="Jiang Y."/>
            <person name="Liu J."/>
            <person name="Wang Z."/>
            <person name="Sha Y."/>
            <person name="Zhang B."/>
            <person name="Wu H."/>
            <person name="Tang D."/>
            <person name="Shen Q."/>
            <person name="Xue P."/>
            <person name="Zou S."/>
            <person name="Wang X."/>
            <person name="Liu X."/>
            <person name="Wang F."/>
            <person name="Yang Y."/>
            <person name="An X."/>
            <person name="Dong Z."/>
            <person name="Zhang K."/>
            <person name="Zhang X."/>
            <person name="Luo M.C."/>
            <person name="Dvorak J."/>
            <person name="Tong Y."/>
            <person name="Wang J."/>
            <person name="Yang H."/>
            <person name="Li Z."/>
            <person name="Wang D."/>
            <person name="Zhang A."/>
            <person name="Wang J."/>
        </authorList>
    </citation>
    <scope>NUCLEOTIDE SEQUENCE</scope>
    <source>
        <strain evidence="3">cv. G1812</strain>
    </source>
</reference>
<reference evidence="2" key="2">
    <citation type="submission" date="2018-03" db="EMBL/GenBank/DDBJ databases">
        <title>The Triticum urartu genome reveals the dynamic nature of wheat genome evolution.</title>
        <authorList>
            <person name="Ling H."/>
            <person name="Ma B."/>
            <person name="Shi X."/>
            <person name="Liu H."/>
            <person name="Dong L."/>
            <person name="Sun H."/>
            <person name="Cao Y."/>
            <person name="Gao Q."/>
            <person name="Zheng S."/>
            <person name="Li Y."/>
            <person name="Yu Y."/>
            <person name="Du H."/>
            <person name="Qi M."/>
            <person name="Li Y."/>
            <person name="Yu H."/>
            <person name="Cui Y."/>
            <person name="Wang N."/>
            <person name="Chen C."/>
            <person name="Wu H."/>
            <person name="Zhao Y."/>
            <person name="Zhang J."/>
            <person name="Li Y."/>
            <person name="Zhou W."/>
            <person name="Zhang B."/>
            <person name="Hu W."/>
            <person name="Eijk M."/>
            <person name="Tang J."/>
            <person name="Witsenboer H."/>
            <person name="Zhao S."/>
            <person name="Li Z."/>
            <person name="Zhang A."/>
            <person name="Wang D."/>
            <person name="Liang C."/>
        </authorList>
    </citation>
    <scope>NUCLEOTIDE SEQUENCE [LARGE SCALE GENOMIC DNA]</scope>
    <source>
        <strain evidence="2">cv. G1812</strain>
    </source>
</reference>
<proteinExistence type="predicted"/>
<evidence type="ECO:0000256" key="1">
    <source>
        <dbReference type="SAM" id="MobiDB-lite"/>
    </source>
</evidence>
<name>A0A8R7PAF1_TRIUA</name>
<evidence type="ECO:0000313" key="2">
    <source>
        <dbReference type="EnsemblPlants" id="TuG1812G0200000881.01.T01.cds313118"/>
    </source>
</evidence>
<reference evidence="2" key="3">
    <citation type="submission" date="2022-06" db="UniProtKB">
        <authorList>
            <consortium name="EnsemblPlants"/>
        </authorList>
    </citation>
    <scope>IDENTIFICATION</scope>
</reference>
<accession>A0A8R7PAF1</accession>
<feature type="region of interest" description="Disordered" evidence="1">
    <location>
        <begin position="33"/>
        <end position="82"/>
    </location>
</feature>
<evidence type="ECO:0000313" key="3">
    <source>
        <dbReference type="Proteomes" id="UP000015106"/>
    </source>
</evidence>
<dbReference type="Gramene" id="TuG1812G0200000881.01.T01">
    <property type="protein sequence ID" value="TuG1812G0200000881.01.T01.cds313118"/>
    <property type="gene ID" value="TuG1812G0200000881.01"/>
</dbReference>
<keyword evidence="3" id="KW-1185">Reference proteome</keyword>
<sequence>QPLDRSAGFVPKHIAAVRLVVAEHPSLPRKPFVASFPSPAHPAPASSRGKPPTALHPHHNNDLLHRFPPPSRPPPPQAFSPEQGLLLHEHPSLSTKLGRLLFPSPEQRAFLYGPSLEKLHLLYILPQVQRRLLAHREHLADEISIFANFCSFFLLSSN</sequence>